<dbReference type="GeneID" id="36835584"/>
<evidence type="ECO:0000313" key="2">
    <source>
        <dbReference type="EMBL" id="AWR99889.1"/>
    </source>
</evidence>
<reference evidence="3" key="3">
    <citation type="submission" date="2020-03" db="EMBL/GenBank/DDBJ databases">
        <title>Sequencing and Assembly of Multiple Reported Metal-Biooxidizing Members of the Extremely Thermoacidophilic Archaeal Family Sulfolobaceae.</title>
        <authorList>
            <person name="Counts J.A."/>
            <person name="Kelly R.M."/>
        </authorList>
    </citation>
    <scope>NUCLEOTIDE SEQUENCE [LARGE SCALE GENOMIC DNA]</scope>
    <source>
        <strain evidence="3">HO1-1</strain>
    </source>
</reference>
<reference evidence="3" key="2">
    <citation type="submission" date="2020-03" db="EMBL/GenBank/DDBJ databases">
        <title>Complete Genome Sequences of Extremely Thermoacidophilic, Metal-Mobilizing Type-Strain Members of the Archaeal Family Sulfolobaceae: Acidianus brierleyi DSM-1651T, Acidianus sulfidivorans DSM-18786T, Metallosphaera hakonensis DSM-7519T, and Metallosphaera prunae DSM-10039T.</title>
        <authorList>
            <person name="Counts J.A."/>
            <person name="Kelly R.M."/>
        </authorList>
    </citation>
    <scope>NUCLEOTIDE SEQUENCE [LARGE SCALE GENOMIC DNA]</scope>
    <source>
        <strain evidence="3">HO1-1</strain>
    </source>
</reference>
<evidence type="ECO:0008006" key="4">
    <source>
        <dbReference type="Google" id="ProtNLM"/>
    </source>
</evidence>
<dbReference type="RefSeq" id="WP_110369420.1">
    <property type="nucleotide sequence ID" value="NZ_BBBA01000013.1"/>
</dbReference>
<keyword evidence="3" id="KW-1185">Reference proteome</keyword>
<name>A0A2U9IV06_9CREN</name>
<proteinExistence type="predicted"/>
<dbReference type="Proteomes" id="UP000247586">
    <property type="component" value="Chromosome"/>
</dbReference>
<feature type="coiled-coil region" evidence="1">
    <location>
        <begin position="34"/>
        <end position="62"/>
    </location>
</feature>
<gene>
    <name evidence="2" type="ORF">DFR87_09540</name>
</gene>
<protein>
    <recommendedName>
        <fullName evidence="4">VapB-type antitoxin</fullName>
    </recommendedName>
</protein>
<accession>A0A2U9IV06</accession>
<dbReference type="OrthoDB" id="42230at2157"/>
<keyword evidence="1" id="KW-0175">Coiled coil</keyword>
<dbReference type="AlphaFoldDB" id="A0A2U9IV06"/>
<evidence type="ECO:0000256" key="1">
    <source>
        <dbReference type="SAM" id="Coils"/>
    </source>
</evidence>
<dbReference type="EMBL" id="CP029287">
    <property type="protein sequence ID" value="AWR99889.1"/>
    <property type="molecule type" value="Genomic_DNA"/>
</dbReference>
<reference evidence="2 3" key="1">
    <citation type="submission" date="2018-05" db="EMBL/GenBank/DDBJ databases">
        <title>Complete Genome Sequences of Extremely Thermoacidophilic, Metal-Mobilizing Type-Strain Members of the Archaeal Family Sulfolobaceae: Acidianus brierleyi DSM-1651T, Acidianus sulfidivorans DSM-18786T, Metallosphaera hakonensis DSM-7519T, and Metallosphaera prunae DSM-10039T.</title>
        <authorList>
            <person name="Counts J.A."/>
            <person name="Kelly R.M."/>
        </authorList>
    </citation>
    <scope>NUCLEOTIDE SEQUENCE [LARGE SCALE GENOMIC DNA]</scope>
    <source>
        <strain evidence="2 3">HO1-1</strain>
    </source>
</reference>
<evidence type="ECO:0000313" key="3">
    <source>
        <dbReference type="Proteomes" id="UP000247586"/>
    </source>
</evidence>
<organism evidence="2 3">
    <name type="scientific">Metallosphaera hakonensis JCM 8857 = DSM 7519</name>
    <dbReference type="NCBI Taxonomy" id="1293036"/>
    <lineage>
        <taxon>Archaea</taxon>
        <taxon>Thermoproteota</taxon>
        <taxon>Thermoprotei</taxon>
        <taxon>Sulfolobales</taxon>
        <taxon>Sulfolobaceae</taxon>
        <taxon>Metallosphaera</taxon>
    </lineage>
</organism>
<dbReference type="KEGG" id="mhk:DFR87_09540"/>
<sequence>METRKADRKGRIYLGEEFSGKKLYVIRAFGSLFVTEDEDKAKEIEKRKEEFLKNEIEELLKLLGEPSPEEVKEVVRRSRQRRL</sequence>